<dbReference type="EMBL" id="FOLM01000016">
    <property type="protein sequence ID" value="SFD47060.1"/>
    <property type="molecule type" value="Genomic_DNA"/>
</dbReference>
<dbReference type="STRING" id="910347.SAMN05421773_11676"/>
<dbReference type="InterPro" id="IPR046030">
    <property type="entry name" value="DUF5988"/>
</dbReference>
<evidence type="ECO:0000256" key="1">
    <source>
        <dbReference type="SAM" id="MobiDB-lite"/>
    </source>
</evidence>
<dbReference type="OrthoDB" id="3402203at2"/>
<protein>
    <submittedName>
        <fullName evidence="2">Uncharacterized protein</fullName>
    </submittedName>
</protein>
<dbReference type="RefSeq" id="WP_093840932.1">
    <property type="nucleotide sequence ID" value="NZ_FOLM01000016.1"/>
</dbReference>
<dbReference type="AlphaFoldDB" id="A0A1I1SVK7"/>
<name>A0A1I1SVK7_9ACTN</name>
<gene>
    <name evidence="2" type="ORF">SAMN05421773_11676</name>
</gene>
<dbReference type="Pfam" id="PF19450">
    <property type="entry name" value="DUF5988"/>
    <property type="match status" value="1"/>
</dbReference>
<proteinExistence type="predicted"/>
<reference evidence="2 3" key="1">
    <citation type="submission" date="2016-10" db="EMBL/GenBank/DDBJ databases">
        <authorList>
            <person name="de Groot N.N."/>
        </authorList>
    </citation>
    <scope>NUCLEOTIDE SEQUENCE [LARGE SCALE GENOMIC DNA]</scope>
    <source>
        <strain evidence="2 3">CGMCC 4.5739</strain>
    </source>
</reference>
<dbReference type="Proteomes" id="UP000199207">
    <property type="component" value="Unassembled WGS sequence"/>
</dbReference>
<evidence type="ECO:0000313" key="2">
    <source>
        <dbReference type="EMBL" id="SFD47060.1"/>
    </source>
</evidence>
<evidence type="ECO:0000313" key="3">
    <source>
        <dbReference type="Proteomes" id="UP000199207"/>
    </source>
</evidence>
<keyword evidence="3" id="KW-1185">Reference proteome</keyword>
<feature type="region of interest" description="Disordered" evidence="1">
    <location>
        <begin position="1"/>
        <end position="38"/>
    </location>
</feature>
<organism evidence="2 3">
    <name type="scientific">Streptomyces aidingensis</name>
    <dbReference type="NCBI Taxonomy" id="910347"/>
    <lineage>
        <taxon>Bacteria</taxon>
        <taxon>Bacillati</taxon>
        <taxon>Actinomycetota</taxon>
        <taxon>Actinomycetes</taxon>
        <taxon>Kitasatosporales</taxon>
        <taxon>Streptomycetaceae</taxon>
        <taxon>Streptomyces</taxon>
    </lineage>
</organism>
<sequence length="82" mass="8997">MTSSPPPSASTSLPEPPNVLLRGGPAGPAGPPRVHRVTDVRTTCKLPSGNAYEHYEPTAETVEHEGRLLRVFQWSRRTYMAE</sequence>
<accession>A0A1I1SVK7</accession>